<accession>A0A2S4VB92</accession>
<dbReference type="VEuPathDB" id="FungiDB:PSTT_16331"/>
<evidence type="ECO:0000256" key="1">
    <source>
        <dbReference type="SAM" id="MobiDB-lite"/>
    </source>
</evidence>
<dbReference type="EMBL" id="PKSM01000154">
    <property type="protein sequence ID" value="POW06813.1"/>
    <property type="molecule type" value="Genomic_DNA"/>
</dbReference>
<feature type="compositionally biased region" description="Basic and acidic residues" evidence="1">
    <location>
        <begin position="154"/>
        <end position="167"/>
    </location>
</feature>
<evidence type="ECO:0000313" key="2">
    <source>
        <dbReference type="EMBL" id="POW06813.1"/>
    </source>
</evidence>
<feature type="region of interest" description="Disordered" evidence="1">
    <location>
        <begin position="36"/>
        <end position="62"/>
    </location>
</feature>
<reference evidence="3" key="3">
    <citation type="journal article" date="2018" name="Mol. Plant Microbe Interact.">
        <title>Genome sequence resources for the wheat stripe rust pathogen (Puccinia striiformis f. sp. tritici) and the barley stripe rust pathogen (Puccinia striiformis f. sp. hordei).</title>
        <authorList>
            <person name="Xia C."/>
            <person name="Wang M."/>
            <person name="Yin C."/>
            <person name="Cornejo O.E."/>
            <person name="Hulbert S.H."/>
            <person name="Chen X."/>
        </authorList>
    </citation>
    <scope>NUCLEOTIDE SEQUENCE [LARGE SCALE GENOMIC DNA]</scope>
    <source>
        <strain evidence="3">93TX-2</strain>
    </source>
</reference>
<dbReference type="VEuPathDB" id="FungiDB:PSHT_10209"/>
<keyword evidence="3" id="KW-1185">Reference proteome</keyword>
<dbReference type="Proteomes" id="UP000238274">
    <property type="component" value="Unassembled WGS sequence"/>
</dbReference>
<evidence type="ECO:0000313" key="3">
    <source>
        <dbReference type="Proteomes" id="UP000238274"/>
    </source>
</evidence>
<reference evidence="2 3" key="1">
    <citation type="submission" date="2017-12" db="EMBL/GenBank/DDBJ databases">
        <title>Gene loss provides genomic basis for host adaptation in cereal stripe rust fungi.</title>
        <authorList>
            <person name="Xia C."/>
        </authorList>
    </citation>
    <scope>NUCLEOTIDE SEQUENCE [LARGE SCALE GENOMIC DNA]</scope>
    <source>
        <strain evidence="2 3">93TX-2</strain>
    </source>
</reference>
<name>A0A2S4VB92_9BASI</name>
<protein>
    <submittedName>
        <fullName evidence="2">Uncharacterized protein</fullName>
    </submittedName>
</protein>
<comment type="caution">
    <text evidence="2">The sequence shown here is derived from an EMBL/GenBank/DDBJ whole genome shotgun (WGS) entry which is preliminary data.</text>
</comment>
<gene>
    <name evidence="2" type="ORF">PSHT_10209</name>
</gene>
<dbReference type="AlphaFoldDB" id="A0A2S4VB92"/>
<proteinExistence type="predicted"/>
<organism evidence="2 3">
    <name type="scientific">Puccinia striiformis</name>
    <dbReference type="NCBI Taxonomy" id="27350"/>
    <lineage>
        <taxon>Eukaryota</taxon>
        <taxon>Fungi</taxon>
        <taxon>Dikarya</taxon>
        <taxon>Basidiomycota</taxon>
        <taxon>Pucciniomycotina</taxon>
        <taxon>Pucciniomycetes</taxon>
        <taxon>Pucciniales</taxon>
        <taxon>Pucciniaceae</taxon>
        <taxon>Puccinia</taxon>
    </lineage>
</organism>
<sequence>MRKIAVYQLIWTASQLIRPVILYQCPQFRPEFGSLESSSQGVGKPANTIFHPPGGSGRRPKLEEDAEPIAKRQRIQLQGQQPISIVENTLASIPEANLESVRCVTNHPRTSHDQPRKDAIPFYPVDQSVPLASNPATPACHCQPALRPETLAHREHPPQENDSHRSGPSESSQAQLIENSRAGLPQPPFVESKVQSSSVISTTLGWVPSSFPIVDTFDRPMDDEDSDKLIAELASSWESIALREIDLGVPIVDQEFEYLPVHMLSYPGHSAKVIRVLNGNYHHASINVRSMQMKRLFRLMVYNHRLSSSQIEEATPHQIIEEQRMILLWLRHEFHDAEDSLPVLGEVKSFQLGKGFGMVQRWMIWYIHHGDADNFAYTTSIALLWFWYKRQASSKWEKLELHRQNLRLDSFWSLMHHYAKETVPRAGWYSVKSFRPSSHSPPYIGDKINLTAFRRSTQQYNNWFFKFTTDSEEIKTHKIILDKLSEVYKPYKPIDPKSSPGLTMQDFLGISSSLEPVKHSETNEAMFAIRPTDSRGEVIQLGALSKAVENLLESCRWWQENLNLGLQEHGLEPIDNTHQKFTDWLQGILYGTKHSLPIFGIINQETYNFLEGQPGFTCIQRFVIHHLSSNSLPESYDLHNIIMPSSIATDSITLIVHWIYSNHLESGQFINHPKRYIQYFIDGFRINQQSLAR</sequence>
<feature type="region of interest" description="Disordered" evidence="1">
    <location>
        <begin position="154"/>
        <end position="174"/>
    </location>
</feature>
<reference evidence="3" key="2">
    <citation type="journal article" date="2018" name="BMC Genomics">
        <title>Genomic insights into host adaptation between the wheat stripe rust pathogen (Puccinia striiformis f. sp. tritici) and the barley stripe rust pathogen (Puccinia striiformis f. sp. hordei).</title>
        <authorList>
            <person name="Xia C."/>
            <person name="Wang M."/>
            <person name="Yin C."/>
            <person name="Cornejo O.E."/>
            <person name="Hulbert S.H."/>
            <person name="Chen X."/>
        </authorList>
    </citation>
    <scope>NUCLEOTIDE SEQUENCE [LARGE SCALE GENOMIC DNA]</scope>
    <source>
        <strain evidence="3">93TX-2</strain>
    </source>
</reference>